<dbReference type="InterPro" id="IPR023997">
    <property type="entry name" value="TonB-dep_OMP_SusC/RagA_CS"/>
</dbReference>
<feature type="chain" id="PRO_5012001189" evidence="9">
    <location>
        <begin position="22"/>
        <end position="1096"/>
    </location>
</feature>
<evidence type="ECO:0000256" key="4">
    <source>
        <dbReference type="ARBA" id="ARBA00022692"/>
    </source>
</evidence>
<dbReference type="EMBL" id="FPIZ01000006">
    <property type="protein sequence ID" value="SFW51490.1"/>
    <property type="molecule type" value="Genomic_DNA"/>
</dbReference>
<sequence length="1096" mass="120414">MRRSLLVSTLLLLFCCFTALAQDKKVVSGTVKDDKGAPVPGVTVVEKGTKNGIQTAPDGTFKLSVGPNATLIISYVGYAKQEIAVAGQSTINTTLAVDNKGLNEVVVTAMGIKREARALGYSVSTVNAKDLTQSGSPSFSSALYGKAAGVKVVAAPGGASSGVAIQVRGVSSVSLNTQPLYVVDGVPIRNFADPTKSSFNTTNNRIDGNGALDINPEDIETLTVLKGASASALYGSEATNGVIVITTKKGIKGRGLGVDMNYSYTAENLQNSPDYQTEFGPGYEAQTNVANGATAEGWIADSDGTLRPYYRAYGQFGPKYDGRTVRYWDGSTKTYSAQKNNYRSFFQTGYNSMFNVAVSNSSDIATYRFSYSRNDYKAILPGSNLNKNNFNLNATLRLHKKVTLDIVSTFNNNFTHNRPQSMTNLFSSYDGFFSRMDDMDAYKTRYQTSHGYKYVRYNESTYDQDEKFRYNIRAYNLLDYLYTQLRNSYDENQNRFINSATLTYSILDNLKFRGRIGNDFTNWKAENKEHNQVPTYAGTSGKYGVEQRTNSLLYGDAMLTYNPKIGKNFDLGVSGGFTGRKQNFQYGYNYTTVGLGTENWFSLTNSAGTLGSESARGEQIDIAGFGIVNLSYKGWLYLEGTGRTEKTSTLPKGANSYTYPSVNAGFVFSDVFKMPTWFNYGKLRTSYGLTGNHPTMYMSPIAFTQYGITIDGNYIAYQQPNASTFGNEGLRSEQKREFEFGLETRILDGKVGVDLTYYNNKIKDQILTATTPMTAGAGAQIVNAGDLSNYGFEGAINATPIQNKNFRWNTRFNFAINRNKLTRLAPIFPNITNDLEGGYVIARSEVGDPLGNLYVHPHNTDANGNYIVDKDAGIYTYNTDKYIYAGNVMPKIVGGFSNTFTYKAFSVDVTLDYRFGGKLVSIPSYYAVGAGMFKSTLQYRDAARGGLPYAVVSDKDGNYAPVAAGQPGDRQNGVILEGVTDEAGTKNSKIIDAGTYYRNQFGWHSGDYTAAIFNNNYIKVREVSATYTMPKKIVDKLHFQGLQVSLVARNLFYIHKSLPYGLDPESATGSSWLDQGQDKGALAPTRSFGASLRARF</sequence>
<dbReference type="SUPFAM" id="SSF56935">
    <property type="entry name" value="Porins"/>
    <property type="match status" value="1"/>
</dbReference>
<dbReference type="Gene3D" id="2.60.40.1120">
    <property type="entry name" value="Carboxypeptidase-like, regulatory domain"/>
    <property type="match status" value="1"/>
</dbReference>
<evidence type="ECO:0000256" key="2">
    <source>
        <dbReference type="ARBA" id="ARBA00022448"/>
    </source>
</evidence>
<evidence type="ECO:0000256" key="7">
    <source>
        <dbReference type="ARBA" id="ARBA00023237"/>
    </source>
</evidence>
<dbReference type="NCBIfam" id="TIGR04057">
    <property type="entry name" value="SusC_RagA_signa"/>
    <property type="match status" value="1"/>
</dbReference>
<keyword evidence="5 9" id="KW-0732">Signal</keyword>
<dbReference type="InterPro" id="IPR037066">
    <property type="entry name" value="Plug_dom_sf"/>
</dbReference>
<evidence type="ECO:0000313" key="11">
    <source>
        <dbReference type="EMBL" id="SFW51490.1"/>
    </source>
</evidence>
<dbReference type="InterPro" id="IPR039426">
    <property type="entry name" value="TonB-dep_rcpt-like"/>
</dbReference>
<dbReference type="GO" id="GO:0044718">
    <property type="term" value="P:siderophore transmembrane transport"/>
    <property type="evidence" value="ECO:0007669"/>
    <property type="project" value="TreeGrafter"/>
</dbReference>
<evidence type="ECO:0000256" key="8">
    <source>
        <dbReference type="PROSITE-ProRule" id="PRU01360"/>
    </source>
</evidence>
<dbReference type="InterPro" id="IPR036942">
    <property type="entry name" value="Beta-barrel_TonB_sf"/>
</dbReference>
<name>A0A1K1PUT9_9BACT</name>
<dbReference type="AlphaFoldDB" id="A0A1K1PUT9"/>
<dbReference type="OrthoDB" id="9768177at2"/>
<keyword evidence="6 8" id="KW-0472">Membrane</keyword>
<protein>
    <submittedName>
        <fullName evidence="11">Iron complex outermembrane recepter protein</fullName>
    </submittedName>
    <submittedName>
        <fullName evidence="12">SusC/RagA family TonB-linked outer membrane protein</fullName>
    </submittedName>
</protein>
<dbReference type="STRING" id="1004.SAMN05661012_02274"/>
<evidence type="ECO:0000313" key="14">
    <source>
        <dbReference type="Proteomes" id="UP001326715"/>
    </source>
</evidence>
<dbReference type="PANTHER" id="PTHR30069:SF29">
    <property type="entry name" value="HEMOGLOBIN AND HEMOGLOBIN-HAPTOGLOBIN-BINDING PROTEIN 1-RELATED"/>
    <property type="match status" value="1"/>
</dbReference>
<proteinExistence type="inferred from homology"/>
<feature type="signal peptide" evidence="9">
    <location>
        <begin position="1"/>
        <end position="21"/>
    </location>
</feature>
<evidence type="ECO:0000256" key="9">
    <source>
        <dbReference type="SAM" id="SignalP"/>
    </source>
</evidence>
<keyword evidence="4 8" id="KW-0812">Transmembrane</keyword>
<keyword evidence="3 8" id="KW-1134">Transmembrane beta strand</keyword>
<dbReference type="GO" id="GO:0015344">
    <property type="term" value="F:siderophore uptake transmembrane transporter activity"/>
    <property type="evidence" value="ECO:0007669"/>
    <property type="project" value="TreeGrafter"/>
</dbReference>
<comment type="subcellular location">
    <subcellularLocation>
        <location evidence="1 8">Cell outer membrane</location>
        <topology evidence="1 8">Multi-pass membrane protein</topology>
    </subcellularLocation>
</comment>
<keyword evidence="2 8" id="KW-0813">Transport</keyword>
<keyword evidence="7 8" id="KW-0998">Cell outer membrane</keyword>
<reference evidence="12 14" key="2">
    <citation type="submission" date="2023-11" db="EMBL/GenBank/DDBJ databases">
        <title>MicrobeMod: A computational toolkit for identifying prokaryotic methylation and restriction-modification with nanopore sequencing.</title>
        <authorList>
            <person name="Crits-Christoph A."/>
            <person name="Kang S.C."/>
            <person name="Lee H."/>
            <person name="Ostrov N."/>
        </authorList>
    </citation>
    <scope>NUCLEOTIDE SEQUENCE [LARGE SCALE GENOMIC DNA]</scope>
    <source>
        <strain evidence="12 14">ATCC 23090</strain>
    </source>
</reference>
<dbReference type="SUPFAM" id="SSF49464">
    <property type="entry name" value="Carboxypeptidase regulatory domain-like"/>
    <property type="match status" value="1"/>
</dbReference>
<dbReference type="Gene3D" id="2.170.130.10">
    <property type="entry name" value="TonB-dependent receptor, plug domain"/>
    <property type="match status" value="1"/>
</dbReference>
<dbReference type="Proteomes" id="UP001326715">
    <property type="component" value="Chromosome"/>
</dbReference>
<dbReference type="InterPro" id="IPR008969">
    <property type="entry name" value="CarboxyPept-like_regulatory"/>
</dbReference>
<evidence type="ECO:0000256" key="1">
    <source>
        <dbReference type="ARBA" id="ARBA00004571"/>
    </source>
</evidence>
<dbReference type="NCBIfam" id="TIGR04056">
    <property type="entry name" value="OMP_RagA_SusC"/>
    <property type="match status" value="1"/>
</dbReference>
<dbReference type="PANTHER" id="PTHR30069">
    <property type="entry name" value="TONB-DEPENDENT OUTER MEMBRANE RECEPTOR"/>
    <property type="match status" value="1"/>
</dbReference>
<feature type="domain" description="TonB-dependent receptor plug" evidence="10">
    <location>
        <begin position="117"/>
        <end position="242"/>
    </location>
</feature>
<dbReference type="Proteomes" id="UP000183788">
    <property type="component" value="Unassembled WGS sequence"/>
</dbReference>
<dbReference type="Gene3D" id="2.40.170.20">
    <property type="entry name" value="TonB-dependent receptor, beta-barrel domain"/>
    <property type="match status" value="1"/>
</dbReference>
<evidence type="ECO:0000256" key="6">
    <source>
        <dbReference type="ARBA" id="ARBA00023136"/>
    </source>
</evidence>
<keyword evidence="14" id="KW-1185">Reference proteome</keyword>
<dbReference type="RefSeq" id="WP_072359981.1">
    <property type="nucleotide sequence ID" value="NZ_CBHWAX010000004.1"/>
</dbReference>
<organism evidence="11 13">
    <name type="scientific">Chitinophaga sancti</name>
    <dbReference type="NCBI Taxonomy" id="1004"/>
    <lineage>
        <taxon>Bacteria</taxon>
        <taxon>Pseudomonadati</taxon>
        <taxon>Bacteroidota</taxon>
        <taxon>Chitinophagia</taxon>
        <taxon>Chitinophagales</taxon>
        <taxon>Chitinophagaceae</taxon>
        <taxon>Chitinophaga</taxon>
    </lineage>
</organism>
<dbReference type="Pfam" id="PF13715">
    <property type="entry name" value="CarbopepD_reg_2"/>
    <property type="match status" value="1"/>
</dbReference>
<evidence type="ECO:0000313" key="13">
    <source>
        <dbReference type="Proteomes" id="UP000183788"/>
    </source>
</evidence>
<evidence type="ECO:0000313" key="12">
    <source>
        <dbReference type="EMBL" id="WQG92848.1"/>
    </source>
</evidence>
<reference evidence="11 13" key="1">
    <citation type="submission" date="2016-11" db="EMBL/GenBank/DDBJ databases">
        <authorList>
            <person name="Jaros S."/>
            <person name="Januszkiewicz K."/>
            <person name="Wedrychowicz H."/>
        </authorList>
    </citation>
    <scope>NUCLEOTIDE SEQUENCE [LARGE SCALE GENOMIC DNA]</scope>
    <source>
        <strain evidence="11 13">DSM 784</strain>
    </source>
</reference>
<comment type="similarity">
    <text evidence="8">Belongs to the TonB-dependent receptor family.</text>
</comment>
<dbReference type="PROSITE" id="PS52016">
    <property type="entry name" value="TONB_DEPENDENT_REC_3"/>
    <property type="match status" value="1"/>
</dbReference>
<accession>A0A1K1PUT9</accession>
<dbReference type="InterPro" id="IPR012910">
    <property type="entry name" value="Plug_dom"/>
</dbReference>
<dbReference type="InterPro" id="IPR023996">
    <property type="entry name" value="TonB-dep_OMP_SusC/RagA"/>
</dbReference>
<dbReference type="GO" id="GO:0009279">
    <property type="term" value="C:cell outer membrane"/>
    <property type="evidence" value="ECO:0007669"/>
    <property type="project" value="UniProtKB-SubCell"/>
</dbReference>
<evidence type="ECO:0000259" key="10">
    <source>
        <dbReference type="Pfam" id="PF07715"/>
    </source>
</evidence>
<gene>
    <name evidence="11" type="ORF">SAMN05661012_02274</name>
    <name evidence="12" type="ORF">SR876_15115</name>
</gene>
<evidence type="ECO:0000256" key="3">
    <source>
        <dbReference type="ARBA" id="ARBA00022452"/>
    </source>
</evidence>
<dbReference type="Pfam" id="PF07715">
    <property type="entry name" value="Plug"/>
    <property type="match status" value="1"/>
</dbReference>
<dbReference type="EMBL" id="CP140154">
    <property type="protein sequence ID" value="WQG92848.1"/>
    <property type="molecule type" value="Genomic_DNA"/>
</dbReference>
<evidence type="ECO:0000256" key="5">
    <source>
        <dbReference type="ARBA" id="ARBA00022729"/>
    </source>
</evidence>